<dbReference type="EMBL" id="CP021323">
    <property type="protein sequence ID" value="ARS54012.1"/>
    <property type="molecule type" value="Genomic_DNA"/>
</dbReference>
<evidence type="ECO:0000313" key="2">
    <source>
        <dbReference type="Proteomes" id="UP000250025"/>
    </source>
</evidence>
<organism evidence="1 2">
    <name type="scientific">Kushneria konosiri</name>
    <dbReference type="NCBI Taxonomy" id="698828"/>
    <lineage>
        <taxon>Bacteria</taxon>
        <taxon>Pseudomonadati</taxon>
        <taxon>Pseudomonadota</taxon>
        <taxon>Gammaproteobacteria</taxon>
        <taxon>Oceanospirillales</taxon>
        <taxon>Halomonadaceae</taxon>
        <taxon>Kushneria</taxon>
    </lineage>
</organism>
<gene>
    <name evidence="1" type="ORF">B9G99_14960</name>
</gene>
<protein>
    <submittedName>
        <fullName evidence="1">Uncharacterized protein</fullName>
    </submittedName>
</protein>
<evidence type="ECO:0000313" key="1">
    <source>
        <dbReference type="EMBL" id="ARS54012.1"/>
    </source>
</evidence>
<sequence length="103" mass="12742">MMITFGHINMTIKKANPFKGRLFRMSGLIRRRLLRWHLGGWLRGRRVLQGWLLQRWFLYRRLFDRWLLRLWWLLGRRMRLRVRGLNRWFAHGHAGYAAGINTR</sequence>
<dbReference type="KEGG" id="kus:B9G99_14960"/>
<accession>A0A2Z2H992</accession>
<dbReference type="AlphaFoldDB" id="A0A2Z2H992"/>
<name>A0A2Z2H992_9GAMM</name>
<keyword evidence="2" id="KW-1185">Reference proteome</keyword>
<proteinExistence type="predicted"/>
<dbReference type="Proteomes" id="UP000250025">
    <property type="component" value="Chromosome"/>
</dbReference>
<reference evidence="1 2" key="1">
    <citation type="journal article" date="2017" name="Int. J. Syst. Evol. Microbiol.">
        <title>Kushneria konosiri sp. nov., isolated from the Korean salt-fermented seafood Daemi-jeot.</title>
        <authorList>
            <person name="Yun J.H."/>
            <person name="Park S.K."/>
            <person name="Lee J.Y."/>
            <person name="Jung M.J."/>
            <person name="Bae J.W."/>
        </authorList>
    </citation>
    <scope>NUCLEOTIDE SEQUENCE [LARGE SCALE GENOMIC DNA]</scope>
    <source>
        <strain evidence="1 2">X49</strain>
    </source>
</reference>